<dbReference type="InterPro" id="IPR039764">
    <property type="entry name" value="HABP4/SERBP1-like"/>
</dbReference>
<evidence type="ECO:0000259" key="2">
    <source>
        <dbReference type="SMART" id="SM01233"/>
    </source>
</evidence>
<name>A0A9N8DNX3_9STRA</name>
<evidence type="ECO:0000313" key="3">
    <source>
        <dbReference type="EMBL" id="CAB9504164.1"/>
    </source>
</evidence>
<dbReference type="Gene3D" id="6.10.140.1040">
    <property type="match status" value="1"/>
</dbReference>
<feature type="region of interest" description="Disordered" evidence="1">
    <location>
        <begin position="1"/>
        <end position="159"/>
    </location>
</feature>
<organism evidence="3 4">
    <name type="scientific">Seminavis robusta</name>
    <dbReference type="NCBI Taxonomy" id="568900"/>
    <lineage>
        <taxon>Eukaryota</taxon>
        <taxon>Sar</taxon>
        <taxon>Stramenopiles</taxon>
        <taxon>Ochrophyta</taxon>
        <taxon>Bacillariophyta</taxon>
        <taxon>Bacillariophyceae</taxon>
        <taxon>Bacillariophycidae</taxon>
        <taxon>Naviculales</taxon>
        <taxon>Naviculaceae</taxon>
        <taxon>Seminavis</taxon>
    </lineage>
</organism>
<dbReference type="GO" id="GO:0003723">
    <property type="term" value="F:RNA binding"/>
    <property type="evidence" value="ECO:0007669"/>
    <property type="project" value="InterPro"/>
</dbReference>
<evidence type="ECO:0000256" key="1">
    <source>
        <dbReference type="SAM" id="MobiDB-lite"/>
    </source>
</evidence>
<feature type="compositionally biased region" description="Basic and acidic residues" evidence="1">
    <location>
        <begin position="261"/>
        <end position="281"/>
    </location>
</feature>
<dbReference type="EMBL" id="CAICTM010000187">
    <property type="protein sequence ID" value="CAB9504164.1"/>
    <property type="molecule type" value="Genomic_DNA"/>
</dbReference>
<gene>
    <name evidence="3" type="ORF">SEMRO_188_G081120.1</name>
</gene>
<evidence type="ECO:0000313" key="4">
    <source>
        <dbReference type="Proteomes" id="UP001153069"/>
    </source>
</evidence>
<feature type="compositionally biased region" description="Basic and acidic residues" evidence="1">
    <location>
        <begin position="99"/>
        <end position="114"/>
    </location>
</feature>
<feature type="compositionally biased region" description="Acidic residues" evidence="1">
    <location>
        <begin position="135"/>
        <end position="156"/>
    </location>
</feature>
<feature type="compositionally biased region" description="Basic and acidic residues" evidence="1">
    <location>
        <begin position="68"/>
        <end position="90"/>
    </location>
</feature>
<keyword evidence="4" id="KW-1185">Reference proteome</keyword>
<dbReference type="PANTHER" id="PTHR12299">
    <property type="entry name" value="HYALURONIC ACID-BINDING PROTEIN 4"/>
    <property type="match status" value="1"/>
</dbReference>
<feature type="compositionally biased region" description="Basic and acidic residues" evidence="1">
    <location>
        <begin position="42"/>
        <end position="59"/>
    </location>
</feature>
<feature type="compositionally biased region" description="Gly residues" evidence="1">
    <location>
        <begin position="282"/>
        <end position="306"/>
    </location>
</feature>
<dbReference type="Pfam" id="PF04774">
    <property type="entry name" value="HABP4_PAI-RBP1"/>
    <property type="match status" value="1"/>
</dbReference>
<proteinExistence type="predicted"/>
<feature type="compositionally biased region" description="Basic and acidic residues" evidence="1">
    <location>
        <begin position="237"/>
        <end position="254"/>
    </location>
</feature>
<reference evidence="3" key="1">
    <citation type="submission" date="2020-06" db="EMBL/GenBank/DDBJ databases">
        <authorList>
            <consortium name="Plant Systems Biology data submission"/>
        </authorList>
    </citation>
    <scope>NUCLEOTIDE SEQUENCE</scope>
    <source>
        <strain evidence="3">D6</strain>
    </source>
</reference>
<protein>
    <submittedName>
        <fullName evidence="3">Hyaluronan / mRNA binding family</fullName>
    </submittedName>
</protein>
<dbReference type="GO" id="GO:0005737">
    <property type="term" value="C:cytoplasm"/>
    <property type="evidence" value="ECO:0007669"/>
    <property type="project" value="TreeGrafter"/>
</dbReference>
<dbReference type="InterPro" id="IPR006861">
    <property type="entry name" value="HABP4_PAIRBP1-bd"/>
</dbReference>
<accession>A0A9N8DNX3</accession>
<dbReference type="Proteomes" id="UP001153069">
    <property type="component" value="Unassembled WGS sequence"/>
</dbReference>
<feature type="domain" description="Hyaluronan/mRNA-binding protein" evidence="2">
    <location>
        <begin position="72"/>
        <end position="185"/>
    </location>
</feature>
<dbReference type="SMART" id="SM01233">
    <property type="entry name" value="HABP4_PAI-RBP1"/>
    <property type="match status" value="1"/>
</dbReference>
<comment type="caution">
    <text evidence="3">The sequence shown here is derived from an EMBL/GenBank/DDBJ whole genome shotgun (WGS) entry which is preliminary data.</text>
</comment>
<dbReference type="OrthoDB" id="784393at2759"/>
<sequence length="319" mass="33798">MSKNFFAALDDSGDEAPAPPKSKAVEKKPQNKAKPSNNKFAEPSKTDPKRRPNTNDRNTKYGRGGRGPVRDGKRQYDRRSGTGRGREVKKGGGGARNWGSDKNEARQAEGHVDEDAVVTPPEEGKEDVTEQGAAEGEEAPVEEEEAVPEPEPEPEDITLSYEEYMATKANPDNEAFAPVKEREVANEFAGLSVKKKEEDEDFMMMGGGKQKKKKQNKGAPKQSITLDFRVTSSSGGGDDRRRDSGGRGGRDGRGRGRGGRGGRDGRGRGRDGGRGGRDGGRGGRGGRGQGGGRGGGGGRGQGGGRGLNVMDESAFPSLG</sequence>
<dbReference type="GO" id="GO:0005634">
    <property type="term" value="C:nucleus"/>
    <property type="evidence" value="ECO:0007669"/>
    <property type="project" value="TreeGrafter"/>
</dbReference>
<dbReference type="AlphaFoldDB" id="A0A9N8DNX3"/>
<dbReference type="PANTHER" id="PTHR12299:SF17">
    <property type="entry name" value="AT19571P-RELATED"/>
    <property type="match status" value="1"/>
</dbReference>
<feature type="region of interest" description="Disordered" evidence="1">
    <location>
        <begin position="187"/>
        <end position="319"/>
    </location>
</feature>